<dbReference type="Pfam" id="PF07724">
    <property type="entry name" value="AAA_2"/>
    <property type="match status" value="1"/>
</dbReference>
<dbReference type="InterPro" id="IPR003959">
    <property type="entry name" value="ATPase_AAA_core"/>
</dbReference>
<dbReference type="SUPFAM" id="SSF52540">
    <property type="entry name" value="P-loop containing nucleoside triphosphate hydrolases"/>
    <property type="match status" value="1"/>
</dbReference>
<dbReference type="PROSITE" id="PS00871">
    <property type="entry name" value="CLPAB_2"/>
    <property type="match status" value="1"/>
</dbReference>
<organism evidence="5 6">
    <name type="scientific">Methanothermobacter defluvii</name>
    <dbReference type="NCBI Taxonomy" id="49339"/>
    <lineage>
        <taxon>Archaea</taxon>
        <taxon>Methanobacteriati</taxon>
        <taxon>Methanobacteriota</taxon>
        <taxon>Methanomada group</taxon>
        <taxon>Methanobacteria</taxon>
        <taxon>Methanobacteriales</taxon>
        <taxon>Methanobacteriaceae</taxon>
        <taxon>Methanothermobacter</taxon>
    </lineage>
</organism>
<dbReference type="InterPro" id="IPR001270">
    <property type="entry name" value="ClpA/B"/>
</dbReference>
<dbReference type="GO" id="GO:0005737">
    <property type="term" value="C:cytoplasm"/>
    <property type="evidence" value="ECO:0007669"/>
    <property type="project" value="TreeGrafter"/>
</dbReference>
<accession>A0A371NGG5</accession>
<evidence type="ECO:0000313" key="6">
    <source>
        <dbReference type="Proteomes" id="UP000256864"/>
    </source>
</evidence>
<dbReference type="InterPro" id="IPR050130">
    <property type="entry name" value="ClpA_ClpB"/>
</dbReference>
<sequence length="616" mass="70167">MAVWQDNLKRLLNQKEVLIIHGNIRDTAYLTEEGNLVRGLTDLINRTGKELGYDKTVSWGSFFDHEGRGHSPIWSLERITPLNGDQPEIRKTESQDRVSDVLHRWLEDEITSIDEKKIFIINYIDKITGYAPDGMYSEPTAELVTLIQKIIENISENNRLIMIALRDTMIPVEYYTNSPRVAVMEIPLPDRAERHLYYSTTLASASIPSDQIDLLSNITEGLYMKDLENILSDVLEEIDENQEVSSSMLRKIVNRYRIGTEEDPWSRIPLTGPPKGLLDSAENWFLERVVGQDHAVREIVNAIKKARSGVVGLSSGGQSKPKATFFFAGPTGVGKTFLAKKLAEYLFDTEEAFLRFDMSEFKEEHTVSKLIGSPPGYVGYEQGGQLTNAIKNRPFSVILFDEIEKAHPKIMDIFLQILDDGRLTDSRGQTVFFTESVIIFTSNIGTRTVDSRGNTTSEQRKLDEIINDSDLSDSERERRVREHFTRSVREFFMHEISRRELLNRIGSHIIAFNYLKKSDYQVNIIENKLKDISENFRDKFAGRGHRLHLSGGLTGYFLEKYGDSISEFGGRGLVNALEDEIGNIVADQLLLAEERGMSDINFEVYVDGDVIRCRRS</sequence>
<dbReference type="EMBL" id="QREL01000001">
    <property type="protein sequence ID" value="REE29030.1"/>
    <property type="molecule type" value="Genomic_DNA"/>
</dbReference>
<keyword evidence="6" id="KW-1185">Reference proteome</keyword>
<name>A0A371NGG5_9EURY</name>
<protein>
    <submittedName>
        <fullName evidence="5">ATP-dependent Clp protease ATP-binding subunit ClpA</fullName>
    </submittedName>
</protein>
<keyword evidence="2 5" id="KW-0067">ATP-binding</keyword>
<dbReference type="Gene3D" id="3.40.50.300">
    <property type="entry name" value="P-loop containing nucleotide triphosphate hydrolases"/>
    <property type="match status" value="1"/>
</dbReference>
<evidence type="ECO:0000256" key="1">
    <source>
        <dbReference type="ARBA" id="ARBA00022741"/>
    </source>
</evidence>
<keyword evidence="1" id="KW-0547">Nucleotide-binding</keyword>
<evidence type="ECO:0000259" key="4">
    <source>
        <dbReference type="SMART" id="SM00382"/>
    </source>
</evidence>
<evidence type="ECO:0000256" key="2">
    <source>
        <dbReference type="ARBA" id="ARBA00022840"/>
    </source>
</evidence>
<evidence type="ECO:0000313" key="5">
    <source>
        <dbReference type="EMBL" id="REE29030.1"/>
    </source>
</evidence>
<dbReference type="PANTHER" id="PTHR11638">
    <property type="entry name" value="ATP-DEPENDENT CLP PROTEASE"/>
    <property type="match status" value="1"/>
</dbReference>
<dbReference type="SMART" id="SM00382">
    <property type="entry name" value="AAA"/>
    <property type="match status" value="1"/>
</dbReference>
<dbReference type="InterPro" id="IPR003593">
    <property type="entry name" value="AAA+_ATPase"/>
</dbReference>
<dbReference type="InterPro" id="IPR028299">
    <property type="entry name" value="ClpA/B_CS2"/>
</dbReference>
<dbReference type="Proteomes" id="UP000256864">
    <property type="component" value="Unassembled WGS sequence"/>
</dbReference>
<feature type="domain" description="AAA+ ATPase" evidence="4">
    <location>
        <begin position="321"/>
        <end position="463"/>
    </location>
</feature>
<dbReference type="GO" id="GO:0008233">
    <property type="term" value="F:peptidase activity"/>
    <property type="evidence" value="ECO:0007669"/>
    <property type="project" value="UniProtKB-KW"/>
</dbReference>
<keyword evidence="5" id="KW-0645">Protease</keyword>
<keyword evidence="3" id="KW-0143">Chaperone</keyword>
<dbReference type="AlphaFoldDB" id="A0A371NGG5"/>
<keyword evidence="5" id="KW-0378">Hydrolase</keyword>
<dbReference type="GO" id="GO:0034605">
    <property type="term" value="P:cellular response to heat"/>
    <property type="evidence" value="ECO:0007669"/>
    <property type="project" value="TreeGrafter"/>
</dbReference>
<dbReference type="RefSeq" id="WP_115892464.1">
    <property type="nucleotide sequence ID" value="NZ_QREL01000001.1"/>
</dbReference>
<dbReference type="GO" id="GO:0005524">
    <property type="term" value="F:ATP binding"/>
    <property type="evidence" value="ECO:0007669"/>
    <property type="project" value="UniProtKB-KW"/>
</dbReference>
<dbReference type="GO" id="GO:0016887">
    <property type="term" value="F:ATP hydrolysis activity"/>
    <property type="evidence" value="ECO:0007669"/>
    <property type="project" value="InterPro"/>
</dbReference>
<dbReference type="InterPro" id="IPR027417">
    <property type="entry name" value="P-loop_NTPase"/>
</dbReference>
<reference evidence="5 6" key="1">
    <citation type="submission" date="2018-07" db="EMBL/GenBank/DDBJ databases">
        <title>Genomic Encyclopedia of Type Strains, Phase IV (KMG-IV): sequencing the most valuable type-strain genomes for metagenomic binning, comparative biology and taxonomic classification.</title>
        <authorList>
            <person name="Goeker M."/>
        </authorList>
    </citation>
    <scope>NUCLEOTIDE SEQUENCE [LARGE SCALE GENOMIC DNA]</scope>
    <source>
        <strain evidence="5 6">DSM 7466</strain>
    </source>
</reference>
<dbReference type="CDD" id="cd19499">
    <property type="entry name" value="RecA-like_ClpB_Hsp104-like"/>
    <property type="match status" value="1"/>
</dbReference>
<evidence type="ECO:0000256" key="3">
    <source>
        <dbReference type="ARBA" id="ARBA00023186"/>
    </source>
</evidence>
<comment type="caution">
    <text evidence="5">The sequence shown here is derived from an EMBL/GenBank/DDBJ whole genome shotgun (WGS) entry which is preliminary data.</text>
</comment>
<proteinExistence type="predicted"/>
<dbReference type="PANTHER" id="PTHR11638:SF18">
    <property type="entry name" value="HEAT SHOCK PROTEIN 104"/>
    <property type="match status" value="1"/>
</dbReference>
<dbReference type="PRINTS" id="PR00300">
    <property type="entry name" value="CLPPROTEASEA"/>
</dbReference>
<dbReference type="GO" id="GO:0006508">
    <property type="term" value="P:proteolysis"/>
    <property type="evidence" value="ECO:0007669"/>
    <property type="project" value="UniProtKB-KW"/>
</dbReference>
<gene>
    <name evidence="5" type="ORF">C7452_1063</name>
</gene>